<accession>A0A6I9VRC0</accession>
<dbReference type="RefSeq" id="XP_011630147.1">
    <property type="nucleotide sequence ID" value="XM_011631845.2"/>
</dbReference>
<evidence type="ECO:0000313" key="3">
    <source>
        <dbReference type="RefSeq" id="XP_011630144.1"/>
    </source>
</evidence>
<reference evidence="3 4" key="1">
    <citation type="submission" date="2025-04" db="UniProtKB">
        <authorList>
            <consortium name="RefSeq"/>
        </authorList>
    </citation>
    <scope>IDENTIFICATION</scope>
</reference>
<evidence type="ECO:0000256" key="1">
    <source>
        <dbReference type="SAM" id="Phobius"/>
    </source>
</evidence>
<gene>
    <name evidence="3 4 5 6" type="primary">LOC105422474</name>
</gene>
<keyword evidence="2" id="KW-1185">Reference proteome</keyword>
<dbReference type="GeneID" id="105422474"/>
<sequence>MSLDREEKGIVRNLSLSLAYPAFKHWIILPALLVLLAEPYLPLIFTRAVRYGKFCAKAHHPLIEKIEMPKKCLGHFYLLSGPMLIVLFYLALNKYLYNGNIPENLLSLLDILLGASRKPLGI</sequence>
<protein>
    <submittedName>
        <fullName evidence="3 4">Uncharacterized protein LOC105422474 isoform X1</fullName>
    </submittedName>
</protein>
<name>A0A6I9VRC0_9HYME</name>
<proteinExistence type="predicted"/>
<organism evidence="2 3">
    <name type="scientific">Pogonomyrmex barbatus</name>
    <name type="common">red harvester ant</name>
    <dbReference type="NCBI Taxonomy" id="144034"/>
    <lineage>
        <taxon>Eukaryota</taxon>
        <taxon>Metazoa</taxon>
        <taxon>Ecdysozoa</taxon>
        <taxon>Arthropoda</taxon>
        <taxon>Hexapoda</taxon>
        <taxon>Insecta</taxon>
        <taxon>Pterygota</taxon>
        <taxon>Neoptera</taxon>
        <taxon>Endopterygota</taxon>
        <taxon>Hymenoptera</taxon>
        <taxon>Apocrita</taxon>
        <taxon>Aculeata</taxon>
        <taxon>Formicoidea</taxon>
        <taxon>Formicidae</taxon>
        <taxon>Myrmicinae</taxon>
        <taxon>Pogonomyrmex</taxon>
    </lineage>
</organism>
<feature type="transmembrane region" description="Helical" evidence="1">
    <location>
        <begin position="26"/>
        <end position="45"/>
    </location>
</feature>
<evidence type="ECO:0000313" key="2">
    <source>
        <dbReference type="Proteomes" id="UP000504615"/>
    </source>
</evidence>
<evidence type="ECO:0000313" key="5">
    <source>
        <dbReference type="RefSeq" id="XP_011630146.1"/>
    </source>
</evidence>
<feature type="transmembrane region" description="Helical" evidence="1">
    <location>
        <begin position="72"/>
        <end position="92"/>
    </location>
</feature>
<keyword evidence="1" id="KW-1133">Transmembrane helix</keyword>
<dbReference type="RefSeq" id="XP_011630146.1">
    <property type="nucleotide sequence ID" value="XM_011631844.2"/>
</dbReference>
<keyword evidence="1" id="KW-0812">Transmembrane</keyword>
<dbReference type="AlphaFoldDB" id="A0A6I9VRC0"/>
<dbReference type="OrthoDB" id="5788137at2759"/>
<evidence type="ECO:0000313" key="4">
    <source>
        <dbReference type="RefSeq" id="XP_011630145.1"/>
    </source>
</evidence>
<evidence type="ECO:0000313" key="6">
    <source>
        <dbReference type="RefSeq" id="XP_011630147.1"/>
    </source>
</evidence>
<dbReference type="Proteomes" id="UP000504615">
    <property type="component" value="Unplaced"/>
</dbReference>
<dbReference type="RefSeq" id="XP_011630144.1">
    <property type="nucleotide sequence ID" value="XM_011631842.2"/>
</dbReference>
<keyword evidence="1" id="KW-0472">Membrane</keyword>
<dbReference type="KEGG" id="pbar:105422474"/>
<dbReference type="RefSeq" id="XP_011630145.1">
    <property type="nucleotide sequence ID" value="XM_011631843.2"/>
</dbReference>